<accession>A0ABP7QXF3</accession>
<comment type="caution">
    <text evidence="1">The sequence shown here is derived from an EMBL/GenBank/DDBJ whole genome shotgun (WGS) entry which is preliminary data.</text>
</comment>
<evidence type="ECO:0008006" key="3">
    <source>
        <dbReference type="Google" id="ProtNLM"/>
    </source>
</evidence>
<reference evidence="2" key="1">
    <citation type="journal article" date="2019" name="Int. J. Syst. Evol. Microbiol.">
        <title>The Global Catalogue of Microorganisms (GCM) 10K type strain sequencing project: providing services to taxonomists for standard genome sequencing and annotation.</title>
        <authorList>
            <consortium name="The Broad Institute Genomics Platform"/>
            <consortium name="The Broad Institute Genome Sequencing Center for Infectious Disease"/>
            <person name="Wu L."/>
            <person name="Ma J."/>
        </authorList>
    </citation>
    <scope>NUCLEOTIDE SEQUENCE [LARGE SCALE GENOMIC DNA]</scope>
    <source>
        <strain evidence="2">JCM 16601</strain>
    </source>
</reference>
<name>A0ABP7QXF3_9SPHI</name>
<organism evidence="1 2">
    <name type="scientific">Mucilaginibacter dorajii</name>
    <dbReference type="NCBI Taxonomy" id="692994"/>
    <lineage>
        <taxon>Bacteria</taxon>
        <taxon>Pseudomonadati</taxon>
        <taxon>Bacteroidota</taxon>
        <taxon>Sphingobacteriia</taxon>
        <taxon>Sphingobacteriales</taxon>
        <taxon>Sphingobacteriaceae</taxon>
        <taxon>Mucilaginibacter</taxon>
    </lineage>
</organism>
<gene>
    <name evidence="1" type="ORF">GCM10022210_48500</name>
</gene>
<sequence>MKLFMKAILMILAILIAFGEKVFAQQKILDIPALHQLVDESESENKLQVKAKNQQALTTANEQANLTLLGKTKAMYRTLQQRYNTLGTAINIADIGIYASPMVSRIISNQAQIVQLVQKNPALIAIGYQSALQFTSQARSLVAYVTGLSLSLGNVNQMKASDRKMLFDYVISELSNIQDLSGNMLNMMQYSSLAALLRAANPFQNFIDADKSIGQDIIQNAKYLKQ</sequence>
<protein>
    <recommendedName>
        <fullName evidence="3">Plasmid transfer protein</fullName>
    </recommendedName>
</protein>
<dbReference type="Proteomes" id="UP001500742">
    <property type="component" value="Unassembled WGS sequence"/>
</dbReference>
<evidence type="ECO:0000313" key="1">
    <source>
        <dbReference type="EMBL" id="GAA3989509.1"/>
    </source>
</evidence>
<proteinExistence type="predicted"/>
<evidence type="ECO:0000313" key="2">
    <source>
        <dbReference type="Proteomes" id="UP001500742"/>
    </source>
</evidence>
<keyword evidence="2" id="KW-1185">Reference proteome</keyword>
<dbReference type="EMBL" id="BAAAZC010000031">
    <property type="protein sequence ID" value="GAA3989509.1"/>
    <property type="molecule type" value="Genomic_DNA"/>
</dbReference>